<proteinExistence type="predicted"/>
<sequence length="626" mass="70984">NTSSLSTIERVYAFLFYNDQELDGRYLSALILSPTQFTGPYYSQIPLTFVSNIIPSNVVKQRDVQLITFTGKISRTLAQTALIDYWQNPAKQGLTNANVYILQLQQYFVYSINQFYTTITYIVITSDGYSVPSACFNPNLMQPLNGLCDAPNNYVAQVPLSYTASFIDLRGNYLQADLNHDNFETLITSALQRTGLSSTVSSTLIEPRFGLDMSLITRVYYMVVPSQVITQEQIQVQLKSIFSTMQPIKYDLYPSGQLSVAQRDTHQYIANVSLPLTTAIRQNIENYLTSYNRHTITSNSVRVMLEDPYLNTSSLSTIERVYAFLFYNDQELDGRYLSALILSPTQFTGPYYSQIPLTFVSNIIPSNVVKQRDVQSITFTGKISRTLAQTALIDYWQNPAKQGLTNANVYILQLQQYFVYSINQFYTTITYIVITSDGYSVPSACFNPNLMQPLNGLCDAPNNYVAQVPLSYTASFIDLRGNYLQADLNHDNFETLITSALQRTGLSSTVSSTLIEPRFGLDMSLVTRVYYMVVPSQVIPQEQIQVQLKSIFSTMQPIKYDLYPSGQLSVAQRDTHQYIANVSLPLTTAIRQNIENYLTSYNRQYGIAKIVYAETLNTYQTRFYLV</sequence>
<comment type="caution">
    <text evidence="1">The sequence shown here is derived from an EMBL/GenBank/DDBJ whole genome shotgun (WGS) entry which is preliminary data.</text>
</comment>
<dbReference type="EMBL" id="CAJNOE010003090">
    <property type="protein sequence ID" value="CAF1498614.1"/>
    <property type="molecule type" value="Genomic_DNA"/>
</dbReference>
<dbReference type="AlphaFoldDB" id="A0A815SV19"/>
<dbReference type="Proteomes" id="UP000663860">
    <property type="component" value="Unassembled WGS sequence"/>
</dbReference>
<protein>
    <submittedName>
        <fullName evidence="1">Uncharacterized protein</fullName>
    </submittedName>
</protein>
<accession>A0A815SV19</accession>
<feature type="non-terminal residue" evidence="1">
    <location>
        <position position="1"/>
    </location>
</feature>
<reference evidence="1" key="1">
    <citation type="submission" date="2021-02" db="EMBL/GenBank/DDBJ databases">
        <authorList>
            <person name="Nowell W R."/>
        </authorList>
    </citation>
    <scope>NUCLEOTIDE SEQUENCE</scope>
</reference>
<organism evidence="1 2">
    <name type="scientific">Adineta steineri</name>
    <dbReference type="NCBI Taxonomy" id="433720"/>
    <lineage>
        <taxon>Eukaryota</taxon>
        <taxon>Metazoa</taxon>
        <taxon>Spiralia</taxon>
        <taxon>Gnathifera</taxon>
        <taxon>Rotifera</taxon>
        <taxon>Eurotatoria</taxon>
        <taxon>Bdelloidea</taxon>
        <taxon>Adinetida</taxon>
        <taxon>Adinetidae</taxon>
        <taxon>Adineta</taxon>
    </lineage>
</organism>
<evidence type="ECO:0000313" key="1">
    <source>
        <dbReference type="EMBL" id="CAF1498614.1"/>
    </source>
</evidence>
<feature type="non-terminal residue" evidence="1">
    <location>
        <position position="626"/>
    </location>
</feature>
<gene>
    <name evidence="1" type="ORF">IZO911_LOCUS44893</name>
</gene>
<name>A0A815SV19_9BILA</name>
<evidence type="ECO:0000313" key="2">
    <source>
        <dbReference type="Proteomes" id="UP000663860"/>
    </source>
</evidence>